<feature type="domain" description="Peptidase S1" evidence="29">
    <location>
        <begin position="374"/>
        <end position="611"/>
    </location>
</feature>
<dbReference type="PANTHER" id="PTHR24264">
    <property type="entry name" value="TRYPSIN-RELATED"/>
    <property type="match status" value="1"/>
</dbReference>
<dbReference type="AlphaFoldDB" id="A0AAD1RSH9"/>
<keyword evidence="5 24" id="KW-0645">Protease</keyword>
<dbReference type="GO" id="GO:0031638">
    <property type="term" value="P:zymogen activation"/>
    <property type="evidence" value="ECO:0007669"/>
    <property type="project" value="TreeGrafter"/>
</dbReference>
<dbReference type="Pfam" id="PF00051">
    <property type="entry name" value="Kringle"/>
    <property type="match status" value="1"/>
</dbReference>
<evidence type="ECO:0000256" key="17">
    <source>
        <dbReference type="ARBA" id="ARBA00037517"/>
    </source>
</evidence>
<dbReference type="SUPFAM" id="SSF57196">
    <property type="entry name" value="EGF/Laminin"/>
    <property type="match status" value="1"/>
</dbReference>
<dbReference type="Gene3D" id="2.40.20.10">
    <property type="entry name" value="Plasminogen Kringle 4"/>
    <property type="match status" value="1"/>
</dbReference>
<evidence type="ECO:0000256" key="19">
    <source>
        <dbReference type="ARBA" id="ARBA00039367"/>
    </source>
</evidence>
<dbReference type="FunFam" id="2.40.10.10:FF:000003">
    <property type="entry name" value="Transmembrane serine protease 3"/>
    <property type="match status" value="1"/>
</dbReference>
<dbReference type="PROSITE" id="PS50240">
    <property type="entry name" value="TRYPSIN_DOM"/>
    <property type="match status" value="1"/>
</dbReference>
<dbReference type="PRINTS" id="PR00722">
    <property type="entry name" value="CHYMOTRYPSIN"/>
</dbReference>
<evidence type="ECO:0000256" key="7">
    <source>
        <dbReference type="ARBA" id="ARBA00022729"/>
    </source>
</evidence>
<feature type="disulfide bond" evidence="21">
    <location>
        <begin position="132"/>
        <end position="141"/>
    </location>
</feature>
<dbReference type="GO" id="GO:0005509">
    <property type="term" value="F:calcium ion binding"/>
    <property type="evidence" value="ECO:0007669"/>
    <property type="project" value="InterPro"/>
</dbReference>
<evidence type="ECO:0000256" key="13">
    <source>
        <dbReference type="ARBA" id="ARBA00023157"/>
    </source>
</evidence>
<keyword evidence="10 24" id="KW-0720">Serine protease</keyword>
<dbReference type="FunFam" id="2.10.10.10:FF:000003">
    <property type="entry name" value="binder of sperm protein homolog 1"/>
    <property type="match status" value="1"/>
</dbReference>
<evidence type="ECO:0000259" key="30">
    <source>
        <dbReference type="PROSITE" id="PS51092"/>
    </source>
</evidence>
<dbReference type="PRINTS" id="PR00013">
    <property type="entry name" value="FNTYPEII"/>
</dbReference>
<evidence type="ECO:0000256" key="6">
    <source>
        <dbReference type="ARBA" id="ARBA00022696"/>
    </source>
</evidence>
<dbReference type="Pfam" id="PF00040">
    <property type="entry name" value="fn2"/>
    <property type="match status" value="1"/>
</dbReference>
<accession>A0AAD1RSH9</accession>
<dbReference type="Proteomes" id="UP001295444">
    <property type="component" value="Chromosome 03"/>
</dbReference>
<keyword evidence="32" id="KW-1185">Reference proteome</keyword>
<evidence type="ECO:0000313" key="32">
    <source>
        <dbReference type="Proteomes" id="UP001295444"/>
    </source>
</evidence>
<feature type="region of interest" description="Disordered" evidence="25">
    <location>
        <begin position="21"/>
        <end position="45"/>
    </location>
</feature>
<feature type="compositionally biased region" description="Low complexity" evidence="25">
    <location>
        <begin position="322"/>
        <end position="339"/>
    </location>
</feature>
<dbReference type="SMART" id="SM00020">
    <property type="entry name" value="Tryp_SPc"/>
    <property type="match status" value="1"/>
</dbReference>
<proteinExistence type="predicted"/>
<dbReference type="GO" id="GO:0042730">
    <property type="term" value="P:fibrinolysis"/>
    <property type="evidence" value="ECO:0007669"/>
    <property type="project" value="UniProtKB-KW"/>
</dbReference>
<keyword evidence="6" id="KW-0356">Hemostasis</keyword>
<dbReference type="FunFam" id="2.40.20.10:FF:000016">
    <property type="entry name" value="Coagulation factor XII"/>
    <property type="match status" value="1"/>
</dbReference>
<dbReference type="SMART" id="SM00130">
    <property type="entry name" value="KR"/>
    <property type="match status" value="1"/>
</dbReference>
<dbReference type="InterPro" id="IPR000083">
    <property type="entry name" value="Fibronectin_type1"/>
</dbReference>
<dbReference type="InterPro" id="IPR000152">
    <property type="entry name" value="EGF-type_Asp/Asn_hydroxyl_site"/>
</dbReference>
<dbReference type="SUPFAM" id="SSF50494">
    <property type="entry name" value="Trypsin-like serine proteases"/>
    <property type="match status" value="1"/>
</dbReference>
<evidence type="ECO:0000256" key="14">
    <source>
        <dbReference type="ARBA" id="ARBA00023180"/>
    </source>
</evidence>
<dbReference type="PANTHER" id="PTHR24264:SF46">
    <property type="entry name" value="COAGULATION FACTOR XII"/>
    <property type="match status" value="1"/>
</dbReference>
<dbReference type="PROSITE" id="PS01253">
    <property type="entry name" value="FN1_1"/>
    <property type="match status" value="1"/>
</dbReference>
<evidence type="ECO:0000256" key="24">
    <source>
        <dbReference type="RuleBase" id="RU363034"/>
    </source>
</evidence>
<feature type="chain" id="PRO_5042176276" description="Coagulation factor XII" evidence="26">
    <location>
        <begin position="19"/>
        <end position="611"/>
    </location>
</feature>
<keyword evidence="8" id="KW-0677">Repeat</keyword>
<feature type="domain" description="EGF-like" evidence="27">
    <location>
        <begin position="106"/>
        <end position="142"/>
    </location>
</feature>
<dbReference type="InterPro" id="IPR036943">
    <property type="entry name" value="FN_type2_sf"/>
</dbReference>
<evidence type="ECO:0000256" key="4">
    <source>
        <dbReference type="ARBA" id="ARBA00022572"/>
    </source>
</evidence>
<dbReference type="SMART" id="SM00059">
    <property type="entry name" value="FN2"/>
    <property type="match status" value="1"/>
</dbReference>
<keyword evidence="15" id="KW-0280">Fibrinolysis</keyword>
<keyword evidence="3 21" id="KW-0245">EGF-like domain</keyword>
<dbReference type="EC" id="3.4.21.38" evidence="18"/>
<gene>
    <name evidence="31" type="ORF">PECUL_23A059656</name>
</gene>
<dbReference type="Gene3D" id="2.10.10.10">
    <property type="entry name" value="Fibronectin, type II, collagen-binding"/>
    <property type="match status" value="1"/>
</dbReference>
<dbReference type="PROSITE" id="PS00135">
    <property type="entry name" value="TRYPSIN_SER"/>
    <property type="match status" value="1"/>
</dbReference>
<dbReference type="GO" id="GO:0005615">
    <property type="term" value="C:extracellular space"/>
    <property type="evidence" value="ECO:0007669"/>
    <property type="project" value="TreeGrafter"/>
</dbReference>
<dbReference type="InterPro" id="IPR038178">
    <property type="entry name" value="Kringle_sf"/>
</dbReference>
<organism evidence="31 32">
    <name type="scientific">Pelobates cultripes</name>
    <name type="common">Western spadefoot toad</name>
    <dbReference type="NCBI Taxonomy" id="61616"/>
    <lineage>
        <taxon>Eukaryota</taxon>
        <taxon>Metazoa</taxon>
        <taxon>Chordata</taxon>
        <taxon>Craniata</taxon>
        <taxon>Vertebrata</taxon>
        <taxon>Euteleostomi</taxon>
        <taxon>Amphibia</taxon>
        <taxon>Batrachia</taxon>
        <taxon>Anura</taxon>
        <taxon>Pelobatoidea</taxon>
        <taxon>Pelobatidae</taxon>
        <taxon>Pelobates</taxon>
    </lineage>
</organism>
<dbReference type="Pfam" id="PF00089">
    <property type="entry name" value="Trypsin"/>
    <property type="match status" value="1"/>
</dbReference>
<protein>
    <recommendedName>
        <fullName evidence="19">Coagulation factor XII</fullName>
        <ecNumber evidence="18">3.4.21.38</ecNumber>
    </recommendedName>
    <alternativeName>
        <fullName evidence="20">Hageman factor</fullName>
    </alternativeName>
</protein>
<dbReference type="InterPro" id="IPR000562">
    <property type="entry name" value="FN_type2_dom"/>
</dbReference>
<keyword evidence="12" id="KW-0865">Zymogen</keyword>
<dbReference type="InterPro" id="IPR009003">
    <property type="entry name" value="Peptidase_S1_PA"/>
</dbReference>
<comment type="function">
    <text evidence="17">Factor XII is a serum glycoprotein that participates in the initiation of blood coagulation, fibrinolysis, and the generation of bradykinin and angiotensin. Prekallikrein is cleaved by factor XII to form kallikrein, which then cleaves factor XII first to alpha-factor XIIa and then trypsin cleaves it to beta-factor XIIa. Alpha-factor XIIa activates factor XI to factor XIa.</text>
</comment>
<dbReference type="Gene3D" id="2.40.10.10">
    <property type="entry name" value="Trypsin-like serine proteases"/>
    <property type="match status" value="1"/>
</dbReference>
<dbReference type="PROSITE" id="PS00021">
    <property type="entry name" value="KRINGLE_1"/>
    <property type="match status" value="1"/>
</dbReference>
<evidence type="ECO:0000256" key="23">
    <source>
        <dbReference type="PROSITE-ProRule" id="PRU00479"/>
    </source>
</evidence>
<evidence type="ECO:0000256" key="1">
    <source>
        <dbReference type="ARBA" id="ARBA00004613"/>
    </source>
</evidence>
<evidence type="ECO:0000256" key="21">
    <source>
        <dbReference type="PROSITE-ProRule" id="PRU00076"/>
    </source>
</evidence>
<evidence type="ECO:0000259" key="27">
    <source>
        <dbReference type="PROSITE" id="PS50026"/>
    </source>
</evidence>
<comment type="caution">
    <text evidence="21">Lacks conserved residue(s) required for the propagation of feature annotation.</text>
</comment>
<evidence type="ECO:0000256" key="25">
    <source>
        <dbReference type="SAM" id="MobiDB-lite"/>
    </source>
</evidence>
<dbReference type="InterPro" id="IPR000742">
    <property type="entry name" value="EGF"/>
</dbReference>
<evidence type="ECO:0000256" key="11">
    <source>
        <dbReference type="ARBA" id="ARBA00023084"/>
    </source>
</evidence>
<evidence type="ECO:0000256" key="9">
    <source>
        <dbReference type="ARBA" id="ARBA00022801"/>
    </source>
</evidence>
<comment type="subcellular location">
    <subcellularLocation>
        <location evidence="1">Secreted</location>
    </subcellularLocation>
</comment>
<dbReference type="PROSITE" id="PS50026">
    <property type="entry name" value="EGF_3"/>
    <property type="match status" value="2"/>
</dbReference>
<dbReference type="SUPFAM" id="SSF57440">
    <property type="entry name" value="Kringle-like"/>
    <property type="match status" value="2"/>
</dbReference>
<dbReference type="FunFam" id="2.10.25.10:FF:000012">
    <property type="entry name" value="Delta-like protein"/>
    <property type="match status" value="1"/>
</dbReference>
<dbReference type="InterPro" id="IPR013806">
    <property type="entry name" value="Kringle-like"/>
</dbReference>
<dbReference type="InterPro" id="IPR001314">
    <property type="entry name" value="Peptidase_S1A"/>
</dbReference>
<dbReference type="SMART" id="SM00179">
    <property type="entry name" value="EGF_CA"/>
    <property type="match status" value="2"/>
</dbReference>
<name>A0AAD1RSH9_PELCU</name>
<evidence type="ECO:0000256" key="5">
    <source>
        <dbReference type="ARBA" id="ARBA00022670"/>
    </source>
</evidence>
<feature type="region of interest" description="Disordered" evidence="25">
    <location>
        <begin position="320"/>
        <end position="344"/>
    </location>
</feature>
<evidence type="ECO:0000256" key="18">
    <source>
        <dbReference type="ARBA" id="ARBA00039013"/>
    </source>
</evidence>
<dbReference type="Pfam" id="PF00008">
    <property type="entry name" value="EGF"/>
    <property type="match status" value="2"/>
</dbReference>
<dbReference type="InterPro" id="IPR001254">
    <property type="entry name" value="Trypsin_dom"/>
</dbReference>
<sequence>MNLSCLFFLLAALVIVQAKEKHRDDKEHKDHKERKDHNEHREKTLHKSRHVLTESGQLCHFPFIYARRIYNTCIRRGNQGPKEWCSLTRNYDQDQSWSYCNDRHDVTDHCEDNPCGSRGVCENKLKGYHCVCNEPYTGRNCQTEKCYDKKLGQYFEQKQTWLRYFPPILEECTCHNNKAVVCKVTTGKECSSNPCLHGGHCVQVKKNTVCGCIKGYKGPHCEISPSQVCYHGNGTGYRGTANITVTGKQCLSWDSELIHHEVILYSGHKAKAHGIGPHPYCRNPDGDTEPWCFVLIEERLSWEHCSIPKCNVVKASTAPPKISTTESSTQGSISSGSKSDLPKGGITIKPVQIRGMPVSCEKTFQKTPSVSSRIVGGLVALPASHPYMAALYISSHFCGGALISSCWILTAAHCLERRPDLKEISVVLGQNLFNTTDHRTRRFTVQKYIIHEQYDEETFQNDIALMQLKSESDVCAEFTQFIQPVCLPQNPKKNEPNKQCSVIGWGHQYYGAEGYALFLQEAHIPIIPETQCKSPIVHGNKMLPGMLCAGVMEGGVDACQGDSGGPLVCELEGRVELYGIVSWGTGCAEVNKPGVYTEVSSYINWINANIS</sequence>
<dbReference type="InterPro" id="IPR043504">
    <property type="entry name" value="Peptidase_S1_PA_chymotrypsin"/>
</dbReference>
<dbReference type="PROSITE" id="PS51092">
    <property type="entry name" value="FN2_2"/>
    <property type="match status" value="1"/>
</dbReference>
<dbReference type="InterPro" id="IPR033116">
    <property type="entry name" value="TRYPSIN_SER"/>
</dbReference>
<keyword evidence="11" id="KW-0094">Blood coagulation</keyword>
<feature type="disulfide bond" evidence="23">
    <location>
        <begin position="59"/>
        <end position="85"/>
    </location>
</feature>
<evidence type="ECO:0000313" key="31">
    <source>
        <dbReference type="EMBL" id="CAH2277312.1"/>
    </source>
</evidence>
<evidence type="ECO:0000256" key="10">
    <source>
        <dbReference type="ARBA" id="ARBA00022825"/>
    </source>
</evidence>
<dbReference type="PRINTS" id="PR00018">
    <property type="entry name" value="KRINGLE"/>
</dbReference>
<dbReference type="GO" id="GO:0004252">
    <property type="term" value="F:serine-type endopeptidase activity"/>
    <property type="evidence" value="ECO:0007669"/>
    <property type="project" value="UniProtKB-EC"/>
</dbReference>
<dbReference type="CDD" id="cd00190">
    <property type="entry name" value="Tryp_SPc"/>
    <property type="match status" value="1"/>
</dbReference>
<dbReference type="PROSITE" id="PS00023">
    <property type="entry name" value="FN2_1"/>
    <property type="match status" value="1"/>
</dbReference>
<comment type="catalytic activity">
    <reaction evidence="16">
        <text>Selective cleavage of Arg-|-Ile bonds in factor VII to form factor VIIa and factor XI to form factor XIa.</text>
        <dbReference type="EC" id="3.4.21.38"/>
    </reaction>
</comment>
<feature type="signal peptide" evidence="26">
    <location>
        <begin position="1"/>
        <end position="18"/>
    </location>
</feature>
<evidence type="ECO:0000256" key="16">
    <source>
        <dbReference type="ARBA" id="ARBA00036304"/>
    </source>
</evidence>
<dbReference type="PROSITE" id="PS00134">
    <property type="entry name" value="TRYPSIN_HIS"/>
    <property type="match status" value="1"/>
</dbReference>
<keyword evidence="2" id="KW-0964">Secreted</keyword>
<dbReference type="EMBL" id="OW240914">
    <property type="protein sequence ID" value="CAH2277312.1"/>
    <property type="molecule type" value="Genomic_DNA"/>
</dbReference>
<dbReference type="GO" id="GO:0005791">
    <property type="term" value="C:rough endoplasmic reticulum"/>
    <property type="evidence" value="ECO:0007669"/>
    <property type="project" value="TreeGrafter"/>
</dbReference>
<dbReference type="CDD" id="cd00054">
    <property type="entry name" value="EGF_CA"/>
    <property type="match status" value="2"/>
</dbReference>
<feature type="disulfide bond" evidence="21">
    <location>
        <begin position="212"/>
        <end position="221"/>
    </location>
</feature>
<feature type="domain" description="Kringle" evidence="28">
    <location>
        <begin position="228"/>
        <end position="310"/>
    </location>
</feature>
<evidence type="ECO:0000256" key="20">
    <source>
        <dbReference type="ARBA" id="ARBA00042651"/>
    </source>
</evidence>
<keyword evidence="7 26" id="KW-0732">Signal</keyword>
<feature type="compositionally biased region" description="Basic and acidic residues" evidence="25">
    <location>
        <begin position="21"/>
        <end position="42"/>
    </location>
</feature>
<dbReference type="InterPro" id="IPR050127">
    <property type="entry name" value="Serine_Proteases_S1"/>
</dbReference>
<evidence type="ECO:0000259" key="29">
    <source>
        <dbReference type="PROSITE" id="PS50240"/>
    </source>
</evidence>
<dbReference type="CDD" id="cd00062">
    <property type="entry name" value="FN2"/>
    <property type="match status" value="1"/>
</dbReference>
<dbReference type="Gene3D" id="2.10.25.10">
    <property type="entry name" value="Laminin"/>
    <property type="match status" value="2"/>
</dbReference>
<evidence type="ECO:0000256" key="2">
    <source>
        <dbReference type="ARBA" id="ARBA00022525"/>
    </source>
</evidence>
<dbReference type="PROSITE" id="PS00022">
    <property type="entry name" value="EGF_1"/>
    <property type="match status" value="2"/>
</dbReference>
<dbReference type="InterPro" id="IPR018114">
    <property type="entry name" value="TRYPSIN_HIS"/>
</dbReference>
<dbReference type="InterPro" id="IPR000001">
    <property type="entry name" value="Kringle"/>
</dbReference>
<dbReference type="GO" id="GO:0007596">
    <property type="term" value="P:blood coagulation"/>
    <property type="evidence" value="ECO:0007669"/>
    <property type="project" value="UniProtKB-KW"/>
</dbReference>
<evidence type="ECO:0000256" key="8">
    <source>
        <dbReference type="ARBA" id="ARBA00022737"/>
    </source>
</evidence>
<feature type="domain" description="EGF-like" evidence="27">
    <location>
        <begin position="186"/>
        <end position="222"/>
    </location>
</feature>
<reference evidence="31" key="1">
    <citation type="submission" date="2022-03" db="EMBL/GenBank/DDBJ databases">
        <authorList>
            <person name="Alioto T."/>
            <person name="Alioto T."/>
            <person name="Gomez Garrido J."/>
        </authorList>
    </citation>
    <scope>NUCLEOTIDE SEQUENCE</scope>
</reference>
<dbReference type="PROSITE" id="PS50070">
    <property type="entry name" value="KRINGLE_2"/>
    <property type="match status" value="1"/>
</dbReference>
<evidence type="ECO:0000259" key="28">
    <source>
        <dbReference type="PROSITE" id="PS50070"/>
    </source>
</evidence>
<feature type="disulfide bond" evidence="23">
    <location>
        <begin position="73"/>
        <end position="100"/>
    </location>
</feature>
<dbReference type="PROSITE" id="PS00010">
    <property type="entry name" value="ASX_HYDROXYL"/>
    <property type="match status" value="1"/>
</dbReference>
<evidence type="ECO:0000256" key="3">
    <source>
        <dbReference type="ARBA" id="ARBA00022536"/>
    </source>
</evidence>
<evidence type="ECO:0000256" key="12">
    <source>
        <dbReference type="ARBA" id="ARBA00023145"/>
    </source>
</evidence>
<keyword evidence="14" id="KW-0325">Glycoprotein</keyword>
<dbReference type="InterPro" id="IPR018056">
    <property type="entry name" value="Kringle_CS"/>
</dbReference>
<keyword evidence="4 22" id="KW-0420">Kringle</keyword>
<feature type="domain" description="Fibronectin type-II" evidence="30">
    <location>
        <begin position="54"/>
        <end position="102"/>
    </location>
</feature>
<keyword evidence="13 23" id="KW-1015">Disulfide bond</keyword>
<evidence type="ECO:0000256" key="15">
    <source>
        <dbReference type="ARBA" id="ARBA00023281"/>
    </source>
</evidence>
<dbReference type="PROSITE" id="PS01186">
    <property type="entry name" value="EGF_2"/>
    <property type="match status" value="2"/>
</dbReference>
<dbReference type="InterPro" id="IPR001881">
    <property type="entry name" value="EGF-like_Ca-bd_dom"/>
</dbReference>
<evidence type="ECO:0000256" key="22">
    <source>
        <dbReference type="PROSITE-ProRule" id="PRU00121"/>
    </source>
</evidence>
<dbReference type="CDD" id="cd00108">
    <property type="entry name" value="KR"/>
    <property type="match status" value="1"/>
</dbReference>
<dbReference type="SMART" id="SM00181">
    <property type="entry name" value="EGF"/>
    <property type="match status" value="2"/>
</dbReference>
<evidence type="ECO:0000256" key="26">
    <source>
        <dbReference type="SAM" id="SignalP"/>
    </source>
</evidence>
<keyword evidence="9 24" id="KW-0378">Hydrolase</keyword>